<dbReference type="Proteomes" id="UP001143545">
    <property type="component" value="Unassembled WGS sequence"/>
</dbReference>
<organism evidence="2 3">
    <name type="scientific">Neptunitalea chrysea</name>
    <dbReference type="NCBI Taxonomy" id="1647581"/>
    <lineage>
        <taxon>Bacteria</taxon>
        <taxon>Pseudomonadati</taxon>
        <taxon>Bacteroidota</taxon>
        <taxon>Flavobacteriia</taxon>
        <taxon>Flavobacteriales</taxon>
        <taxon>Flavobacteriaceae</taxon>
        <taxon>Neptunitalea</taxon>
    </lineage>
</organism>
<evidence type="ECO:0000313" key="2">
    <source>
        <dbReference type="EMBL" id="GLB53033.1"/>
    </source>
</evidence>
<feature type="transmembrane region" description="Helical" evidence="1">
    <location>
        <begin position="107"/>
        <end position="131"/>
    </location>
</feature>
<feature type="transmembrane region" description="Helical" evidence="1">
    <location>
        <begin position="164"/>
        <end position="181"/>
    </location>
</feature>
<name>A0A9W6EWI7_9FLAO</name>
<keyword evidence="3" id="KW-1185">Reference proteome</keyword>
<feature type="transmembrane region" description="Helical" evidence="1">
    <location>
        <begin position="41"/>
        <end position="64"/>
    </location>
</feature>
<proteinExistence type="predicted"/>
<reference evidence="2" key="1">
    <citation type="submission" date="2022-07" db="EMBL/GenBank/DDBJ databases">
        <title>Taxonomy of Novel Oxalotrophic and Methylotrophic Bacteria.</title>
        <authorList>
            <person name="Sahin N."/>
            <person name="Tani A."/>
        </authorList>
    </citation>
    <scope>NUCLEOTIDE SEQUENCE</scope>
    <source>
        <strain evidence="2">AM327</strain>
    </source>
</reference>
<feature type="transmembrane region" description="Helical" evidence="1">
    <location>
        <begin position="76"/>
        <end position="95"/>
    </location>
</feature>
<keyword evidence="1" id="KW-0472">Membrane</keyword>
<feature type="transmembrane region" description="Helical" evidence="1">
    <location>
        <begin position="6"/>
        <end position="29"/>
    </location>
</feature>
<dbReference type="EMBL" id="BRVP01000013">
    <property type="protein sequence ID" value="GLB53033.1"/>
    <property type="molecule type" value="Genomic_DNA"/>
</dbReference>
<accession>A0A9W6EWI7</accession>
<keyword evidence="1" id="KW-1133">Transmembrane helix</keyword>
<keyword evidence="1" id="KW-0812">Transmembrane</keyword>
<evidence type="ECO:0000256" key="1">
    <source>
        <dbReference type="SAM" id="Phobius"/>
    </source>
</evidence>
<gene>
    <name evidence="2" type="ORF">NBRC110019_20730</name>
</gene>
<sequence>MAPFEFFSAYLNYLALTASALFALITMLIPGLNGERYSRIFIVITFIVTPLVLLYKYFTTLVFFNVNLSNYVLTPLFYICLTTGVILLAGAIKFSRFHIYYHTDDGAVLLKLLGSFLIIRLITQLIEIAYFKTILPIPIWAIIIKLLSAGSMIYLGYLMRKLEFGLLWIIVGFIIFFMYGIV</sequence>
<evidence type="ECO:0000313" key="3">
    <source>
        <dbReference type="Proteomes" id="UP001143545"/>
    </source>
</evidence>
<feature type="transmembrane region" description="Helical" evidence="1">
    <location>
        <begin position="137"/>
        <end position="157"/>
    </location>
</feature>
<comment type="caution">
    <text evidence="2">The sequence shown here is derived from an EMBL/GenBank/DDBJ whole genome shotgun (WGS) entry which is preliminary data.</text>
</comment>
<dbReference type="AlphaFoldDB" id="A0A9W6EWI7"/>
<protein>
    <submittedName>
        <fullName evidence="2">Uncharacterized protein</fullName>
    </submittedName>
</protein>